<gene>
    <name evidence="3" type="ORF">GCM10010170_028370</name>
</gene>
<dbReference type="SMART" id="SM00458">
    <property type="entry name" value="RICIN"/>
    <property type="match status" value="2"/>
</dbReference>
<feature type="domain" description="Ricin B lectin" evidence="2">
    <location>
        <begin position="486"/>
        <end position="613"/>
    </location>
</feature>
<dbReference type="InterPro" id="IPR000772">
    <property type="entry name" value="Ricin_B_lectin"/>
</dbReference>
<keyword evidence="1" id="KW-0732">Signal</keyword>
<evidence type="ECO:0000256" key="1">
    <source>
        <dbReference type="SAM" id="SignalP"/>
    </source>
</evidence>
<dbReference type="SUPFAM" id="SSF50370">
    <property type="entry name" value="Ricin B-like lectins"/>
    <property type="match status" value="2"/>
</dbReference>
<feature type="chain" id="PRO_5045904286" description="Ricin B lectin domain-containing protein" evidence="1">
    <location>
        <begin position="33"/>
        <end position="613"/>
    </location>
</feature>
<dbReference type="InterPro" id="IPR035992">
    <property type="entry name" value="Ricin_B-like_lectins"/>
</dbReference>
<protein>
    <recommendedName>
        <fullName evidence="2">Ricin B lectin domain-containing protein</fullName>
    </recommendedName>
</protein>
<name>A0ABP5T5L7_9ACTN</name>
<reference evidence="4" key="1">
    <citation type="journal article" date="2019" name="Int. J. Syst. Evol. Microbiol.">
        <title>The Global Catalogue of Microorganisms (GCM) 10K type strain sequencing project: providing services to taxonomists for standard genome sequencing and annotation.</title>
        <authorList>
            <consortium name="The Broad Institute Genomics Platform"/>
            <consortium name="The Broad Institute Genome Sequencing Center for Infectious Disease"/>
            <person name="Wu L."/>
            <person name="Ma J."/>
        </authorList>
    </citation>
    <scope>NUCLEOTIDE SEQUENCE [LARGE SCALE GENOMIC DNA]</scope>
    <source>
        <strain evidence="4">JCM 3272</strain>
    </source>
</reference>
<dbReference type="Gene3D" id="2.80.10.50">
    <property type="match status" value="2"/>
</dbReference>
<evidence type="ECO:0000259" key="2">
    <source>
        <dbReference type="SMART" id="SM00458"/>
    </source>
</evidence>
<dbReference type="Pfam" id="PF00652">
    <property type="entry name" value="Ricin_B_lectin"/>
    <property type="match status" value="2"/>
</dbReference>
<dbReference type="EMBL" id="BAAARV010000023">
    <property type="protein sequence ID" value="GAA2343453.1"/>
    <property type="molecule type" value="Genomic_DNA"/>
</dbReference>
<proteinExistence type="predicted"/>
<feature type="domain" description="Ricin B lectin" evidence="2">
    <location>
        <begin position="358"/>
        <end position="485"/>
    </location>
</feature>
<sequence length="613" mass="63677">MFRLQFRPRPKVLAIVAGALLVVGIGTAPAWAQQQQQGPPDPSIPANDSARGLVYDGFKVGTGRCKGLFELKSVPGACTHGPDAAFAGTDVRRSVAPLAESMNAAQASAAANIVCDGDGQSGNRVQVLYIHGSGNADRYGQYLASIRTWTQGVDDIYSASAAQTGGVRHIRFVTDSSCNISVTDVAIDNGSLSDFGNSVNAIKAQGYNRTDRKYLMYVDATALCGVAYVTLDDRPGQDNANNSGASFSRVDSGCWGSGPAAHELTHAMGAVMSSSPNHTAYGHCTDDYDIMCYNDGPGTVLRIVCADQAQDNRLDCNKDDYFNTNPAPGSYLATHWNTANNRFLLTSGGSGGGGIPATAGTVTGPGGKCVDVGGDDTGGNGTAVQLWDCQSYAVDQHWTHNADGSLSTLGRCLDIVGNGTALGALVELWDCNGVGGQKWVQQADGSLRNPQSGRCLDSPNGATGNGTRLQIWDCNGSGAQKFSVNGGGTINGPGGKCVDVSADDTGGNGAAVQLWDCQSNAVDQHWFHNTNNSLRTLGRCLDIVGNGTALGTQVQLWDCNGVGGQAWVQQGDGSLRNPQSGRCLDSPSGATANGTRLQIWDCNGSGAQKFALG</sequence>
<comment type="caution">
    <text evidence="3">The sequence shown here is derived from an EMBL/GenBank/DDBJ whole genome shotgun (WGS) entry which is preliminary data.</text>
</comment>
<keyword evidence="4" id="KW-1185">Reference proteome</keyword>
<dbReference type="Proteomes" id="UP001501444">
    <property type="component" value="Unassembled WGS sequence"/>
</dbReference>
<organism evidence="3 4">
    <name type="scientific">Dactylosporangium salmoneum</name>
    <dbReference type="NCBI Taxonomy" id="53361"/>
    <lineage>
        <taxon>Bacteria</taxon>
        <taxon>Bacillati</taxon>
        <taxon>Actinomycetota</taxon>
        <taxon>Actinomycetes</taxon>
        <taxon>Micromonosporales</taxon>
        <taxon>Micromonosporaceae</taxon>
        <taxon>Dactylosporangium</taxon>
    </lineage>
</organism>
<accession>A0ABP5T5L7</accession>
<dbReference type="PANTHER" id="PTHR40469:SF2">
    <property type="entry name" value="GALACTOSE-BINDING DOMAIN-LIKE SUPERFAMILY PROTEIN"/>
    <property type="match status" value="1"/>
</dbReference>
<evidence type="ECO:0000313" key="3">
    <source>
        <dbReference type="EMBL" id="GAA2343453.1"/>
    </source>
</evidence>
<feature type="signal peptide" evidence="1">
    <location>
        <begin position="1"/>
        <end position="32"/>
    </location>
</feature>
<dbReference type="CDD" id="cd23451">
    <property type="entry name" value="beta-trefoil_Ricin_laminarinase"/>
    <property type="match status" value="2"/>
</dbReference>
<dbReference type="PANTHER" id="PTHR40469">
    <property type="entry name" value="SECRETED GLYCOSYL HYDROLASE"/>
    <property type="match status" value="1"/>
</dbReference>
<evidence type="ECO:0000313" key="4">
    <source>
        <dbReference type="Proteomes" id="UP001501444"/>
    </source>
</evidence>
<dbReference type="PROSITE" id="PS50231">
    <property type="entry name" value="RICIN_B_LECTIN"/>
    <property type="match status" value="2"/>
</dbReference>